<dbReference type="PANTHER" id="PTHR12110:SF53">
    <property type="entry name" value="BLR5974 PROTEIN"/>
    <property type="match status" value="1"/>
</dbReference>
<dbReference type="RefSeq" id="WP_046521911.1">
    <property type="nucleotide sequence ID" value="NZ_LAYY01000001.1"/>
</dbReference>
<dbReference type="AlphaFoldDB" id="A0A0M2T576"/>
<accession>A0A0M2T576</accession>
<evidence type="ECO:0000313" key="2">
    <source>
        <dbReference type="EMBL" id="KKK39970.1"/>
    </source>
</evidence>
<dbReference type="SUPFAM" id="SSF51658">
    <property type="entry name" value="Xylose isomerase-like"/>
    <property type="match status" value="1"/>
</dbReference>
<dbReference type="PATRIC" id="fig|1408103.3.peg.325"/>
<evidence type="ECO:0000313" key="3">
    <source>
        <dbReference type="Proteomes" id="UP000034166"/>
    </source>
</evidence>
<feature type="domain" description="Xylose isomerase-like TIM barrel" evidence="1">
    <location>
        <begin position="22"/>
        <end position="246"/>
    </location>
</feature>
<protein>
    <recommendedName>
        <fullName evidence="1">Xylose isomerase-like TIM barrel domain-containing protein</fullName>
    </recommendedName>
</protein>
<dbReference type="EMBL" id="LAYY01000001">
    <property type="protein sequence ID" value="KKK39970.1"/>
    <property type="molecule type" value="Genomic_DNA"/>
</dbReference>
<organism evidence="2 3">
    <name type="scientific">Mesobacillus campisalis</name>
    <dbReference type="NCBI Taxonomy" id="1408103"/>
    <lineage>
        <taxon>Bacteria</taxon>
        <taxon>Bacillati</taxon>
        <taxon>Bacillota</taxon>
        <taxon>Bacilli</taxon>
        <taxon>Bacillales</taxon>
        <taxon>Bacillaceae</taxon>
        <taxon>Mesobacillus</taxon>
    </lineage>
</organism>
<dbReference type="Proteomes" id="UP000034166">
    <property type="component" value="Unassembled WGS sequence"/>
</dbReference>
<gene>
    <name evidence="2" type="ORF">WQ57_01475</name>
</gene>
<evidence type="ECO:0000259" key="1">
    <source>
        <dbReference type="Pfam" id="PF01261"/>
    </source>
</evidence>
<dbReference type="Pfam" id="PF01261">
    <property type="entry name" value="AP_endonuc_2"/>
    <property type="match status" value="1"/>
</dbReference>
<dbReference type="OrthoDB" id="9782669at2"/>
<dbReference type="InterPro" id="IPR036237">
    <property type="entry name" value="Xyl_isomerase-like_sf"/>
</dbReference>
<dbReference type="InterPro" id="IPR050312">
    <property type="entry name" value="IolE/XylAMocC-like"/>
</dbReference>
<keyword evidence="3" id="KW-1185">Reference proteome</keyword>
<name>A0A0M2T576_9BACI</name>
<dbReference type="PANTHER" id="PTHR12110">
    <property type="entry name" value="HYDROXYPYRUVATE ISOMERASE"/>
    <property type="match status" value="1"/>
</dbReference>
<comment type="caution">
    <text evidence="2">The sequence shown here is derived from an EMBL/GenBank/DDBJ whole genome shotgun (WGS) entry which is preliminary data.</text>
</comment>
<reference evidence="2 3" key="1">
    <citation type="submission" date="2015-04" db="EMBL/GenBank/DDBJ databases">
        <title>Taxonomic description and genome sequence of Bacillus campisalis sp. nov., a novel member of the genus Bacillus isolated from solar saltern.</title>
        <authorList>
            <person name="Mathan Kumar R."/>
            <person name="Kaur G."/>
            <person name="Kumar A."/>
            <person name="Singh N.K."/>
            <person name="Kaur N."/>
            <person name="Kumar N."/>
            <person name="Mayilraj S."/>
        </authorList>
    </citation>
    <scope>NUCLEOTIDE SEQUENCE [LARGE SCALE GENOMIC DNA]</scope>
    <source>
        <strain evidence="2 3">SA2-6</strain>
    </source>
</reference>
<dbReference type="Gene3D" id="3.20.20.150">
    <property type="entry name" value="Divalent-metal-dependent TIM barrel enzymes"/>
    <property type="match status" value="1"/>
</dbReference>
<dbReference type="InterPro" id="IPR013022">
    <property type="entry name" value="Xyl_isomerase-like_TIM-brl"/>
</dbReference>
<sequence length="278" mass="30530">MKKGIHDVPFLDRWSIDQFLGKAASSGFEGIELNMHEGEGYIHLGTSLAEVRAIGEKVKGLGLEMPTLSTGLHNQYALSSENRGVRKRGEEVALQMIEVAFEMGASIIQVVPGTVSRDTPYERAYERARDSLVNLASEASSAGVIIAVENVCNKFLPSPMEFARFLNEINHPAVKAYFDTGNAMVTGHPEHFINTVGDKIVATHVKDYRYESGDFVAPLSGDAEWPGIMNALHEAEIDGYLISTPPQYKYCPERLMEIASADLTALLNLIETTKVGRN</sequence>
<proteinExistence type="predicted"/>